<dbReference type="GO" id="GO:0016607">
    <property type="term" value="C:nuclear speck"/>
    <property type="evidence" value="ECO:0007669"/>
    <property type="project" value="UniProtKB-SubCell"/>
</dbReference>
<proteinExistence type="predicted"/>
<dbReference type="InterPro" id="IPR000504">
    <property type="entry name" value="RRM_dom"/>
</dbReference>
<keyword evidence="9" id="KW-1185">Reference proteome</keyword>
<keyword evidence="2" id="KW-0677">Repeat</keyword>
<protein>
    <submittedName>
        <fullName evidence="8">Non-pou domain</fullName>
    </submittedName>
</protein>
<accession>A0A485NV81</accession>
<organism evidence="8 9">
    <name type="scientific">Lynx pardinus</name>
    <name type="common">Iberian lynx</name>
    <name type="synonym">Felis pardina</name>
    <dbReference type="NCBI Taxonomy" id="191816"/>
    <lineage>
        <taxon>Eukaryota</taxon>
        <taxon>Metazoa</taxon>
        <taxon>Chordata</taxon>
        <taxon>Craniata</taxon>
        <taxon>Vertebrata</taxon>
        <taxon>Euteleostomi</taxon>
        <taxon>Mammalia</taxon>
        <taxon>Eutheria</taxon>
        <taxon>Laurasiatheria</taxon>
        <taxon>Carnivora</taxon>
        <taxon>Feliformia</taxon>
        <taxon>Felidae</taxon>
        <taxon>Felinae</taxon>
        <taxon>Lynx</taxon>
    </lineage>
</organism>
<gene>
    <name evidence="8" type="ORF">LYPA_23C007127</name>
</gene>
<dbReference type="SMART" id="SM00360">
    <property type="entry name" value="RRM"/>
    <property type="match status" value="1"/>
</dbReference>
<evidence type="ECO:0000256" key="5">
    <source>
        <dbReference type="SAM" id="Coils"/>
    </source>
</evidence>
<keyword evidence="5" id="KW-0175">Coiled coil</keyword>
<evidence type="ECO:0000313" key="8">
    <source>
        <dbReference type="EMBL" id="VFV37921.1"/>
    </source>
</evidence>
<feature type="region of interest" description="Disordered" evidence="6">
    <location>
        <begin position="406"/>
        <end position="434"/>
    </location>
</feature>
<dbReference type="InterPro" id="IPR035979">
    <property type="entry name" value="RBD_domain_sf"/>
</dbReference>
<dbReference type="EMBL" id="CAAGRJ010025219">
    <property type="protein sequence ID" value="VFV37921.1"/>
    <property type="molecule type" value="Genomic_DNA"/>
</dbReference>
<reference evidence="8 9" key="1">
    <citation type="submission" date="2019-01" db="EMBL/GenBank/DDBJ databases">
        <authorList>
            <person name="Alioto T."/>
            <person name="Alioto T."/>
        </authorList>
    </citation>
    <scope>NUCLEOTIDE SEQUENCE [LARGE SCALE GENOMIC DNA]</scope>
</reference>
<dbReference type="Proteomes" id="UP000386466">
    <property type="component" value="Unassembled WGS sequence"/>
</dbReference>
<feature type="domain" description="RRM" evidence="7">
    <location>
        <begin position="71"/>
        <end position="136"/>
    </location>
</feature>
<dbReference type="InterPro" id="IPR012677">
    <property type="entry name" value="Nucleotide-bd_a/b_plait_sf"/>
</dbReference>
<dbReference type="PANTHER" id="PTHR23189">
    <property type="entry name" value="RNA RECOGNITION MOTIF-CONTAINING"/>
    <property type="match status" value="1"/>
</dbReference>
<evidence type="ECO:0000256" key="3">
    <source>
        <dbReference type="ARBA" id="ARBA00022884"/>
    </source>
</evidence>
<dbReference type="AlphaFoldDB" id="A0A485NV81"/>
<dbReference type="SUPFAM" id="SSF54928">
    <property type="entry name" value="RNA-binding domain, RBD"/>
    <property type="match status" value="1"/>
</dbReference>
<evidence type="ECO:0000313" key="9">
    <source>
        <dbReference type="Proteomes" id="UP000386466"/>
    </source>
</evidence>
<dbReference type="Gene3D" id="3.30.70.330">
    <property type="match status" value="2"/>
</dbReference>
<feature type="compositionally biased region" description="Polar residues" evidence="6">
    <location>
        <begin position="1"/>
        <end position="10"/>
    </location>
</feature>
<dbReference type="FunFam" id="3.30.70.330:FF:002032">
    <property type="match status" value="1"/>
</dbReference>
<evidence type="ECO:0000256" key="6">
    <source>
        <dbReference type="SAM" id="MobiDB-lite"/>
    </source>
</evidence>
<name>A0A485NV81_LYNPA</name>
<dbReference type="Gene3D" id="6.10.250.1170">
    <property type="match status" value="1"/>
</dbReference>
<feature type="region of interest" description="Disordered" evidence="6">
    <location>
        <begin position="1"/>
        <end position="49"/>
    </location>
</feature>
<evidence type="ECO:0000256" key="4">
    <source>
        <dbReference type="PROSITE-ProRule" id="PRU00176"/>
    </source>
</evidence>
<evidence type="ECO:0000256" key="1">
    <source>
        <dbReference type="ARBA" id="ARBA00004324"/>
    </source>
</evidence>
<feature type="compositionally biased region" description="Basic residues" evidence="6">
    <location>
        <begin position="14"/>
        <end position="27"/>
    </location>
</feature>
<evidence type="ECO:0000259" key="7">
    <source>
        <dbReference type="PROSITE" id="PS50102"/>
    </source>
</evidence>
<dbReference type="Pfam" id="PF00076">
    <property type="entry name" value="RRM_1"/>
    <property type="match status" value="1"/>
</dbReference>
<keyword evidence="3 4" id="KW-0694">RNA-binding</keyword>
<dbReference type="InterPro" id="IPR012975">
    <property type="entry name" value="NOPS"/>
</dbReference>
<evidence type="ECO:0000256" key="2">
    <source>
        <dbReference type="ARBA" id="ARBA00022737"/>
    </source>
</evidence>
<feature type="coiled-coil region" evidence="5">
    <location>
        <begin position="238"/>
        <end position="332"/>
    </location>
</feature>
<dbReference type="Pfam" id="PF08075">
    <property type="entry name" value="NOPS"/>
    <property type="match status" value="1"/>
</dbReference>
<dbReference type="PROSITE" id="PS50102">
    <property type="entry name" value="RRM"/>
    <property type="match status" value="1"/>
</dbReference>
<sequence length="434" mass="49926">MQSNKTFNLEKQNHTPRKHHQHHHQQHHQQQQPPPPPIPANGQQASSQNEGLTIDLKNFRKPGEKTFTQRSRLFVGNLPPDITEEEMRKLFEKYGKAGEVFIHKDKGFGFIRLETRTLAEIAKVELDNTPLRGEQLLERAIVIVDDRGRPSGKGIVEFSGKPAARKALDRCSKGSFLLTTFPRPVTVEPMDQLDDEEGLPEKLVIKNQQFHKEREQPPRFAQPGSFEYEYAMRWKALTEMEKQQQDQVDRNIKEAREEMEMEMEAARHEHQVMLMRQDLMRHQEELRRMEELHNQEVQKRKQLELRQEEERRRREEEMRQQQEEMMQRQQEGFKGTFPDAREQEIRMGQMAMGGAMGINNRGAMPPAPVPAGTPAPPGPATMMPDGTLGLTPPTTERFGQAATMEGIGAIGGTPPAFNRAAPGAEFAPNKRRRY</sequence>
<comment type="subcellular location">
    <subcellularLocation>
        <location evidence="1">Nucleus speckle</location>
    </subcellularLocation>
</comment>
<dbReference type="GO" id="GO:0003723">
    <property type="term" value="F:RNA binding"/>
    <property type="evidence" value="ECO:0007669"/>
    <property type="project" value="UniProtKB-UniRule"/>
</dbReference>